<dbReference type="InParanoid" id="A7ESH4"/>
<dbReference type="HOGENOM" id="CLU_3191605_0_0_1"/>
<reference evidence="3" key="1">
    <citation type="journal article" date="2011" name="PLoS Genet.">
        <title>Genomic analysis of the necrotrophic fungal pathogens Sclerotinia sclerotiorum and Botrytis cinerea.</title>
        <authorList>
            <person name="Amselem J."/>
            <person name="Cuomo C.A."/>
            <person name="van Kan J.A."/>
            <person name="Viaud M."/>
            <person name="Benito E.P."/>
            <person name="Couloux A."/>
            <person name="Coutinho P.M."/>
            <person name="de Vries R.P."/>
            <person name="Dyer P.S."/>
            <person name="Fillinger S."/>
            <person name="Fournier E."/>
            <person name="Gout L."/>
            <person name="Hahn M."/>
            <person name="Kohn L."/>
            <person name="Lapalu N."/>
            <person name="Plummer K.M."/>
            <person name="Pradier J.M."/>
            <person name="Quevillon E."/>
            <person name="Sharon A."/>
            <person name="Simon A."/>
            <person name="ten Have A."/>
            <person name="Tudzynski B."/>
            <person name="Tudzynski P."/>
            <person name="Wincker P."/>
            <person name="Andrew M."/>
            <person name="Anthouard V."/>
            <person name="Beever R.E."/>
            <person name="Beffa R."/>
            <person name="Benoit I."/>
            <person name="Bouzid O."/>
            <person name="Brault B."/>
            <person name="Chen Z."/>
            <person name="Choquer M."/>
            <person name="Collemare J."/>
            <person name="Cotton P."/>
            <person name="Danchin E.G."/>
            <person name="Da Silva C."/>
            <person name="Gautier A."/>
            <person name="Giraud C."/>
            <person name="Giraud T."/>
            <person name="Gonzalez C."/>
            <person name="Grossetete S."/>
            <person name="Guldener U."/>
            <person name="Henrissat B."/>
            <person name="Howlett B.J."/>
            <person name="Kodira C."/>
            <person name="Kretschmer M."/>
            <person name="Lappartient A."/>
            <person name="Leroch M."/>
            <person name="Levis C."/>
            <person name="Mauceli E."/>
            <person name="Neuveglise C."/>
            <person name="Oeser B."/>
            <person name="Pearson M."/>
            <person name="Poulain J."/>
            <person name="Poussereau N."/>
            <person name="Quesneville H."/>
            <person name="Rascle C."/>
            <person name="Schumacher J."/>
            <person name="Segurens B."/>
            <person name="Sexton A."/>
            <person name="Silva E."/>
            <person name="Sirven C."/>
            <person name="Soanes D.M."/>
            <person name="Talbot N.J."/>
            <person name="Templeton M."/>
            <person name="Yandava C."/>
            <person name="Yarden O."/>
            <person name="Zeng Q."/>
            <person name="Rollins J.A."/>
            <person name="Lebrun M.H."/>
            <person name="Dickman M."/>
        </authorList>
    </citation>
    <scope>NUCLEOTIDE SEQUENCE [LARGE SCALE GENOMIC DNA]</scope>
    <source>
        <strain evidence="3">ATCC 18683 / 1980 / Ss-1</strain>
    </source>
</reference>
<proteinExistence type="predicted"/>
<keyword evidence="1" id="KW-0175">Coiled coil</keyword>
<gene>
    <name evidence="2" type="ORF">SS1G_08279</name>
</gene>
<evidence type="ECO:0000313" key="3">
    <source>
        <dbReference type="Proteomes" id="UP000001312"/>
    </source>
</evidence>
<evidence type="ECO:0000256" key="1">
    <source>
        <dbReference type="SAM" id="Coils"/>
    </source>
</evidence>
<dbReference type="RefSeq" id="XP_001590539.1">
    <property type="nucleotide sequence ID" value="XM_001590489.1"/>
</dbReference>
<dbReference type="Proteomes" id="UP000001312">
    <property type="component" value="Unassembled WGS sequence"/>
</dbReference>
<evidence type="ECO:0000313" key="2">
    <source>
        <dbReference type="EMBL" id="EDN92416.1"/>
    </source>
</evidence>
<dbReference type="EMBL" id="CH476631">
    <property type="protein sequence ID" value="EDN92416.1"/>
    <property type="molecule type" value="Genomic_DNA"/>
</dbReference>
<dbReference type="AlphaFoldDB" id="A7ESH4"/>
<keyword evidence="3" id="KW-1185">Reference proteome</keyword>
<dbReference type="KEGG" id="ssl:SS1G_08279"/>
<accession>A7ESH4</accession>
<dbReference type="GeneID" id="5486528"/>
<protein>
    <submittedName>
        <fullName evidence="2">Uncharacterized protein</fullName>
    </submittedName>
</protein>
<name>A7ESH4_SCLS1</name>
<feature type="coiled-coil region" evidence="1">
    <location>
        <begin position="16"/>
        <end position="43"/>
    </location>
</feature>
<sequence length="46" mass="5441">MLVANYGKEKKNRDVWKTLEEQLEKIEKMAAELKTACRVMLDEEID</sequence>
<organism evidence="2 3">
    <name type="scientific">Sclerotinia sclerotiorum (strain ATCC 18683 / 1980 / Ss-1)</name>
    <name type="common">White mold</name>
    <name type="synonym">Whetzelinia sclerotiorum</name>
    <dbReference type="NCBI Taxonomy" id="665079"/>
    <lineage>
        <taxon>Eukaryota</taxon>
        <taxon>Fungi</taxon>
        <taxon>Dikarya</taxon>
        <taxon>Ascomycota</taxon>
        <taxon>Pezizomycotina</taxon>
        <taxon>Leotiomycetes</taxon>
        <taxon>Helotiales</taxon>
        <taxon>Sclerotiniaceae</taxon>
        <taxon>Sclerotinia</taxon>
    </lineage>
</organism>